<sequence length="65" mass="7742">MKVVILTKLKLPPTETRKHRRGPAKGANQKKRVWKITGWRKTLGMDRYKMRKYSTFWGKLVNLSQ</sequence>
<organism evidence="2 3">
    <name type="scientific">Cercocebus atys</name>
    <name type="common">Sooty mangabey</name>
    <name type="synonym">Cercocebus torquatus atys</name>
    <dbReference type="NCBI Taxonomy" id="9531"/>
    <lineage>
        <taxon>Eukaryota</taxon>
        <taxon>Metazoa</taxon>
        <taxon>Chordata</taxon>
        <taxon>Craniata</taxon>
        <taxon>Vertebrata</taxon>
        <taxon>Euteleostomi</taxon>
        <taxon>Mammalia</taxon>
        <taxon>Eutheria</taxon>
        <taxon>Euarchontoglires</taxon>
        <taxon>Primates</taxon>
        <taxon>Haplorrhini</taxon>
        <taxon>Catarrhini</taxon>
        <taxon>Cercopithecidae</taxon>
        <taxon>Cercopithecinae</taxon>
        <taxon>Cercocebus</taxon>
    </lineage>
</organism>
<proteinExistence type="predicted"/>
<accession>A0A2K5LF73</accession>
<evidence type="ECO:0000256" key="1">
    <source>
        <dbReference type="SAM" id="MobiDB-lite"/>
    </source>
</evidence>
<feature type="compositionally biased region" description="Basic residues" evidence="1">
    <location>
        <begin position="17"/>
        <end position="31"/>
    </location>
</feature>
<reference evidence="2" key="2">
    <citation type="submission" date="2025-09" db="UniProtKB">
        <authorList>
            <consortium name="Ensembl"/>
        </authorList>
    </citation>
    <scope>IDENTIFICATION</scope>
</reference>
<name>A0A2K5LF73_CERAT</name>
<keyword evidence="3" id="KW-1185">Reference proteome</keyword>
<dbReference type="GeneTree" id="ENSGT00940000155916"/>
<reference evidence="2" key="1">
    <citation type="submission" date="2025-08" db="UniProtKB">
        <authorList>
            <consortium name="Ensembl"/>
        </authorList>
    </citation>
    <scope>IDENTIFICATION</scope>
</reference>
<dbReference type="AlphaFoldDB" id="A0A2K5LF73"/>
<feature type="region of interest" description="Disordered" evidence="1">
    <location>
        <begin position="12"/>
        <end position="31"/>
    </location>
</feature>
<evidence type="ECO:0000313" key="3">
    <source>
        <dbReference type="Proteomes" id="UP000233060"/>
    </source>
</evidence>
<dbReference type="Proteomes" id="UP000233060">
    <property type="component" value="Unassembled WGS sequence"/>
</dbReference>
<evidence type="ECO:0000313" key="2">
    <source>
        <dbReference type="Ensembl" id="ENSCATP00000011603.1"/>
    </source>
</evidence>
<gene>
    <name evidence="2" type="primary">SAFB</name>
</gene>
<protein>
    <submittedName>
        <fullName evidence="2">Scaffold attachment factor B</fullName>
    </submittedName>
</protein>
<dbReference type="Bgee" id="ENSCATG00000029994">
    <property type="expression patterns" value="Expressed in skeletal muscle tissue and 12 other cell types or tissues"/>
</dbReference>
<dbReference type="Ensembl" id="ENSCATT00000035729.1">
    <property type="protein sequence ID" value="ENSCATP00000011603.1"/>
    <property type="gene ID" value="ENSCATG00000029994.1"/>
</dbReference>